<proteinExistence type="predicted"/>
<feature type="compositionally biased region" description="Polar residues" evidence="1">
    <location>
        <begin position="88"/>
        <end position="113"/>
    </location>
</feature>
<gene>
    <name evidence="2" type="ORF">TCMB3V08_LOCUS5322</name>
</gene>
<feature type="compositionally biased region" description="Low complexity" evidence="1">
    <location>
        <begin position="7"/>
        <end position="28"/>
    </location>
</feature>
<dbReference type="AlphaFoldDB" id="A0A7R9P7J6"/>
<name>A0A7R9P7J6_TIMCA</name>
<reference evidence="2" key="1">
    <citation type="submission" date="2020-11" db="EMBL/GenBank/DDBJ databases">
        <authorList>
            <person name="Tran Van P."/>
        </authorList>
    </citation>
    <scope>NUCLEOTIDE SEQUENCE</scope>
</reference>
<dbReference type="EMBL" id="OE181169">
    <property type="protein sequence ID" value="CAD7572678.1"/>
    <property type="molecule type" value="Genomic_DNA"/>
</dbReference>
<protein>
    <submittedName>
        <fullName evidence="2">(California timema) hypothetical protein</fullName>
    </submittedName>
</protein>
<evidence type="ECO:0000313" key="2">
    <source>
        <dbReference type="EMBL" id="CAD7572678.1"/>
    </source>
</evidence>
<feature type="compositionally biased region" description="Polar residues" evidence="1">
    <location>
        <begin position="62"/>
        <end position="79"/>
    </location>
</feature>
<organism evidence="2">
    <name type="scientific">Timema californicum</name>
    <name type="common">California timema</name>
    <name type="synonym">Walking stick</name>
    <dbReference type="NCBI Taxonomy" id="61474"/>
    <lineage>
        <taxon>Eukaryota</taxon>
        <taxon>Metazoa</taxon>
        <taxon>Ecdysozoa</taxon>
        <taxon>Arthropoda</taxon>
        <taxon>Hexapoda</taxon>
        <taxon>Insecta</taxon>
        <taxon>Pterygota</taxon>
        <taxon>Neoptera</taxon>
        <taxon>Polyneoptera</taxon>
        <taxon>Phasmatodea</taxon>
        <taxon>Timematodea</taxon>
        <taxon>Timematoidea</taxon>
        <taxon>Timematidae</taxon>
        <taxon>Timema</taxon>
    </lineage>
</organism>
<feature type="region of interest" description="Disordered" evidence="1">
    <location>
        <begin position="62"/>
        <end position="113"/>
    </location>
</feature>
<sequence length="361" mass="39355">MGDFKFSVNSSVGSVSSVDYPTSSASSSSLFFTTPTSVPDTISSHQQHIAMQDELLLEKNSVKSQQQLSPNSNINGEQTVKTKDEETSAGNMGNGVQTDKQNEQGQIGPSVSTSLQLGTGYNVSEPSLNVINSNNTSTASLWSSGPMEDGLLHSLNVPAVNGTLAFQNFPPANPNPLYNTSLGPQIAGLPQSQGQPPQRRAITATHNFPHNMSRHVQQNHPQNLFMANKGYTSWSSPQQNTWSPGPQNQANMQGMSPWNRGRSVPNLNPMQTMGTMGNLGNRKPSPTFNHQHSGMVISPIKFRRSTSYPGKGLFPQPPTFEITNMDENREVLLPYPCEQGYDSLRRPCGIMCYSHSTLNCR</sequence>
<feature type="region of interest" description="Disordered" evidence="1">
    <location>
        <begin position="1"/>
        <end position="28"/>
    </location>
</feature>
<evidence type="ECO:0000256" key="1">
    <source>
        <dbReference type="SAM" id="MobiDB-lite"/>
    </source>
</evidence>
<accession>A0A7R9P7J6</accession>